<reference evidence="8 9" key="2">
    <citation type="submission" date="2018-11" db="EMBL/GenBank/DDBJ databases">
        <authorList>
            <consortium name="Pathogen Informatics"/>
        </authorList>
    </citation>
    <scope>NUCLEOTIDE SEQUENCE [LARGE SCALE GENOMIC DNA]</scope>
    <source>
        <strain evidence="8 9">Egypt</strain>
    </source>
</reference>
<evidence type="ECO:0000256" key="3">
    <source>
        <dbReference type="ARBA" id="ARBA00022679"/>
    </source>
</evidence>
<dbReference type="EMBL" id="UZAN01044922">
    <property type="protein sequence ID" value="VDP81741.1"/>
    <property type="molecule type" value="Genomic_DNA"/>
</dbReference>
<dbReference type="PANTHER" id="PTHR43851:SF3">
    <property type="entry name" value="COENZYME Q8"/>
    <property type="match status" value="1"/>
</dbReference>
<keyword evidence="4" id="KW-0547">Nucleotide-binding</keyword>
<evidence type="ECO:0000256" key="1">
    <source>
        <dbReference type="ARBA" id="ARBA00004749"/>
    </source>
</evidence>
<evidence type="ECO:0000313" key="8">
    <source>
        <dbReference type="EMBL" id="VDP81741.1"/>
    </source>
</evidence>
<gene>
    <name evidence="8" type="ORF">ECPE_LOCUS7682</name>
</gene>
<dbReference type="SUPFAM" id="SSF56112">
    <property type="entry name" value="Protein kinase-like (PK-like)"/>
    <property type="match status" value="1"/>
</dbReference>
<dbReference type="InterPro" id="IPR051409">
    <property type="entry name" value="Atypical_kinase_ADCK"/>
</dbReference>
<keyword evidence="3" id="KW-0808">Transferase</keyword>
<feature type="domain" description="ABC1 atypical kinase-like" evidence="7">
    <location>
        <begin position="194"/>
        <end position="397"/>
    </location>
</feature>
<dbReference type="CDD" id="cd13970">
    <property type="entry name" value="ABC1_ADCK3"/>
    <property type="match status" value="1"/>
</dbReference>
<evidence type="ECO:0000259" key="7">
    <source>
        <dbReference type="Pfam" id="PF03109"/>
    </source>
</evidence>
<evidence type="ECO:0000256" key="2">
    <source>
        <dbReference type="ARBA" id="ARBA00009670"/>
    </source>
</evidence>
<comment type="pathway">
    <text evidence="1">Cofactor biosynthesis; ubiquinone biosynthesis.</text>
</comment>
<dbReference type="GO" id="GO:0005524">
    <property type="term" value="F:ATP binding"/>
    <property type="evidence" value="ECO:0007669"/>
    <property type="project" value="UniProtKB-KW"/>
</dbReference>
<dbReference type="WBParaSite" id="ECPE_0000769801-mRNA-1">
    <property type="protein sequence ID" value="ECPE_0000769801-mRNA-1"/>
    <property type="gene ID" value="ECPE_0000769801"/>
</dbReference>
<comment type="similarity">
    <text evidence="2">Belongs to the protein kinase superfamily. ADCK protein kinase family.</text>
</comment>
<reference evidence="10" key="1">
    <citation type="submission" date="2016-06" db="UniProtKB">
        <authorList>
            <consortium name="WormBaseParasite"/>
        </authorList>
    </citation>
    <scope>IDENTIFICATION</scope>
</reference>
<evidence type="ECO:0000313" key="10">
    <source>
        <dbReference type="WBParaSite" id="ECPE_0000769801-mRNA-1"/>
    </source>
</evidence>
<protein>
    <submittedName>
        <fullName evidence="10">ABC1 domain-containing protein</fullName>
    </submittedName>
</protein>
<dbReference type="GO" id="GO:0006744">
    <property type="term" value="P:ubiquinone biosynthetic process"/>
    <property type="evidence" value="ECO:0007669"/>
    <property type="project" value="TreeGrafter"/>
</dbReference>
<dbReference type="Pfam" id="PF03109">
    <property type="entry name" value="ABC1"/>
    <property type="match status" value="1"/>
</dbReference>
<proteinExistence type="inferred from homology"/>
<dbReference type="GO" id="GO:0016740">
    <property type="term" value="F:transferase activity"/>
    <property type="evidence" value="ECO:0007669"/>
    <property type="project" value="UniProtKB-KW"/>
</dbReference>
<dbReference type="PANTHER" id="PTHR43851">
    <property type="match status" value="1"/>
</dbReference>
<evidence type="ECO:0000313" key="9">
    <source>
        <dbReference type="Proteomes" id="UP000272942"/>
    </source>
</evidence>
<evidence type="ECO:0000256" key="4">
    <source>
        <dbReference type="ARBA" id="ARBA00022741"/>
    </source>
</evidence>
<evidence type="ECO:0000256" key="6">
    <source>
        <dbReference type="SAM" id="MobiDB-lite"/>
    </source>
</evidence>
<name>A0A183AL47_9TREM</name>
<dbReference type="InterPro" id="IPR004147">
    <property type="entry name" value="ABC1_dom"/>
</dbReference>
<keyword evidence="5" id="KW-0067">ATP-binding</keyword>
<organism evidence="10">
    <name type="scientific">Echinostoma caproni</name>
    <dbReference type="NCBI Taxonomy" id="27848"/>
    <lineage>
        <taxon>Eukaryota</taxon>
        <taxon>Metazoa</taxon>
        <taxon>Spiralia</taxon>
        <taxon>Lophotrochozoa</taxon>
        <taxon>Platyhelminthes</taxon>
        <taxon>Trematoda</taxon>
        <taxon>Digenea</taxon>
        <taxon>Plagiorchiida</taxon>
        <taxon>Echinostomata</taxon>
        <taxon>Echinostomatoidea</taxon>
        <taxon>Echinostomatidae</taxon>
        <taxon>Echinostoma</taxon>
    </lineage>
</organism>
<dbReference type="OrthoDB" id="201153at2759"/>
<evidence type="ECO:0000256" key="5">
    <source>
        <dbReference type="ARBA" id="ARBA00022840"/>
    </source>
</evidence>
<dbReference type="InterPro" id="IPR034646">
    <property type="entry name" value="ADCK3_dom"/>
</dbReference>
<sequence>MQSRYSHAVGVLKGFRKIAEASVKLQADEACQWWSKSSLKDLLVDELRCCGKSVGQKDLSESAKFVVDRLNLFARQSVIVGQHLCSSSATVDSTSEAPPVSNAEALTEYEASQISKLNLESENPLPSEENPSVGSKAAGAYPMIHNLGPVAKPTEVTLSEAKERRVPSSRIGRIAGFGNESLVSPQIQKIFERVRQAADFMPAKQMRKVLTEELGPDWSDRLADFEEKPFAAASIGQVHRAKLHDGRIVAMKIQYPGVANSIDADVTNLMAVLNRFNVLPRGLFADRAIEVAKRELRAECDYLREAEYCKKFATLLDGDPVFQVPTVVDELTSSRVFTAEFMEGMVLDDCISLPQDVRNWLGEQLLRLCLKELFVFRVMQTDPNWSNFLYDPKSGKIMNDAHVEAVSILGEAFASSVPFDFGRHLMVVERGVNSPSLESNDSVPFDDWNQDESDPELDELPQVTVGYVPLGSETIQTIGEDDDDDEEANGNMSLGEEHMNLADDCGHGTANKVNGSMNAHIANRVEESGSSTKSSAWDSTLASLSDTMVDRLLQNQLCMTEFEPRGACGVSFVVFLADIKEMYMPINVDFCLKQKHFPYAEFIQNNSVANKLIFSYS</sequence>
<dbReference type="Proteomes" id="UP000272942">
    <property type="component" value="Unassembled WGS sequence"/>
</dbReference>
<dbReference type="AlphaFoldDB" id="A0A183AL47"/>
<dbReference type="InterPro" id="IPR011009">
    <property type="entry name" value="Kinase-like_dom_sf"/>
</dbReference>
<feature type="region of interest" description="Disordered" evidence="6">
    <location>
        <begin position="435"/>
        <end position="455"/>
    </location>
</feature>
<keyword evidence="9" id="KW-1185">Reference proteome</keyword>
<accession>A0A183AL47</accession>